<gene>
    <name evidence="2" type="ORF">ACFFTO_10075</name>
</gene>
<feature type="region of interest" description="Disordered" evidence="1">
    <location>
        <begin position="1"/>
        <end position="24"/>
    </location>
</feature>
<evidence type="ECO:0000313" key="3">
    <source>
        <dbReference type="Proteomes" id="UP001589535"/>
    </source>
</evidence>
<proteinExistence type="predicted"/>
<evidence type="ECO:0000313" key="2">
    <source>
        <dbReference type="EMBL" id="MFB9684527.1"/>
    </source>
</evidence>
<keyword evidence="3" id="KW-1185">Reference proteome</keyword>
<sequence>MNESSDHDLAQTAPAGGVATARTDGADDDADRYVVLQRKSQLFPAVVAAAHRLRCLPVWRGRDAVDPSTVAETVEEAVLQLAFFCDRELNATLERLLAAVHDRVEIVRQIHAGSRPGFGGRVDEKFRADEETGQGQLDQAIANFVDAARADLRIGGAWVPLRPARR</sequence>
<organism evidence="2 3">
    <name type="scientific">Amycolatopsis plumensis</name>
    <dbReference type="NCBI Taxonomy" id="236508"/>
    <lineage>
        <taxon>Bacteria</taxon>
        <taxon>Bacillati</taxon>
        <taxon>Actinomycetota</taxon>
        <taxon>Actinomycetes</taxon>
        <taxon>Pseudonocardiales</taxon>
        <taxon>Pseudonocardiaceae</taxon>
        <taxon>Amycolatopsis</taxon>
    </lineage>
</organism>
<evidence type="ECO:0000256" key="1">
    <source>
        <dbReference type="SAM" id="MobiDB-lite"/>
    </source>
</evidence>
<dbReference type="RefSeq" id="WP_378191398.1">
    <property type="nucleotide sequence ID" value="NZ_JBHMBK010000005.1"/>
</dbReference>
<dbReference type="Proteomes" id="UP001589535">
    <property type="component" value="Unassembled WGS sequence"/>
</dbReference>
<accession>A0ABV5TZT4</accession>
<reference evidence="2 3" key="1">
    <citation type="submission" date="2024-09" db="EMBL/GenBank/DDBJ databases">
        <authorList>
            <person name="Sun Q."/>
            <person name="Mori K."/>
        </authorList>
    </citation>
    <scope>NUCLEOTIDE SEQUENCE [LARGE SCALE GENOMIC DNA]</scope>
    <source>
        <strain evidence="2 3">JCM 13852</strain>
    </source>
</reference>
<name>A0ABV5TZT4_9PSEU</name>
<dbReference type="EMBL" id="JBHMBK010000005">
    <property type="protein sequence ID" value="MFB9684527.1"/>
    <property type="molecule type" value="Genomic_DNA"/>
</dbReference>
<comment type="caution">
    <text evidence="2">The sequence shown here is derived from an EMBL/GenBank/DDBJ whole genome shotgun (WGS) entry which is preliminary data.</text>
</comment>
<protein>
    <submittedName>
        <fullName evidence="2">Uncharacterized protein</fullName>
    </submittedName>
</protein>